<proteinExistence type="predicted"/>
<dbReference type="PANTHER" id="PTHR32022:SF10">
    <property type="entry name" value="D-GLUTAMATE CYCLASE, MITOCHONDRIAL"/>
    <property type="match status" value="1"/>
</dbReference>
<dbReference type="PANTHER" id="PTHR32022">
    <property type="entry name" value="D-GLUTAMATE CYCLASE, MITOCHONDRIAL"/>
    <property type="match status" value="1"/>
</dbReference>
<dbReference type="Gene3D" id="3.90.1640.20">
    <property type="entry name" value="TON_0340"/>
    <property type="match status" value="1"/>
</dbReference>
<dbReference type="Pfam" id="PF14336">
    <property type="entry name" value="GLUCM-like_C"/>
    <property type="match status" value="1"/>
</dbReference>
<gene>
    <name evidence="2" type="ORF">S01H1_06317</name>
</gene>
<organism evidence="2">
    <name type="scientific">marine sediment metagenome</name>
    <dbReference type="NCBI Taxonomy" id="412755"/>
    <lineage>
        <taxon>unclassified sequences</taxon>
        <taxon>metagenomes</taxon>
        <taxon>ecological metagenomes</taxon>
    </lineage>
</organism>
<name>X0SGT8_9ZZZZ</name>
<protein>
    <recommendedName>
        <fullName evidence="1">D-glutamate cyclase-like C-terminal domain-containing protein</fullName>
    </recommendedName>
</protein>
<comment type="caution">
    <text evidence="2">The sequence shown here is derived from an EMBL/GenBank/DDBJ whole genome shotgun (WGS) entry which is preliminary data.</text>
</comment>
<evidence type="ECO:0000259" key="1">
    <source>
        <dbReference type="Pfam" id="PF14336"/>
    </source>
</evidence>
<dbReference type="AlphaFoldDB" id="X0SGT8"/>
<accession>X0SGT8</accession>
<feature type="domain" description="D-glutamate cyclase-like C-terminal" evidence="1">
    <location>
        <begin position="18"/>
        <end position="336"/>
    </location>
</feature>
<reference evidence="2" key="1">
    <citation type="journal article" date="2014" name="Front. Microbiol.">
        <title>High frequency of phylogenetically diverse reductive dehalogenase-homologous genes in deep subseafloor sedimentary metagenomes.</title>
        <authorList>
            <person name="Kawai M."/>
            <person name="Futagami T."/>
            <person name="Toyoda A."/>
            <person name="Takaki Y."/>
            <person name="Nishi S."/>
            <person name="Hori S."/>
            <person name="Arai W."/>
            <person name="Tsubouchi T."/>
            <person name="Morono Y."/>
            <person name="Uchiyama I."/>
            <person name="Ito T."/>
            <person name="Fujiyama A."/>
            <person name="Inagaki F."/>
            <person name="Takami H."/>
        </authorList>
    </citation>
    <scope>NUCLEOTIDE SEQUENCE</scope>
    <source>
        <strain evidence="2">Expedition CK06-06</strain>
    </source>
</reference>
<evidence type="ECO:0000313" key="2">
    <source>
        <dbReference type="EMBL" id="GAF80229.1"/>
    </source>
</evidence>
<dbReference type="EMBL" id="BARS01003268">
    <property type="protein sequence ID" value="GAF80229.1"/>
    <property type="molecule type" value="Genomic_DNA"/>
</dbReference>
<dbReference type="InterPro" id="IPR025504">
    <property type="entry name" value="GLUCM_C"/>
</dbReference>
<sequence>MSVNLQKQDDLIKIFNEIDQLINLDIPSRGVITQLFKFARNKANQPLTYLASMKLNDTVKKGDIVFIATGWPDRPDITPQIAETDGPPGAALLARAIKKSYDAISFVFIEKNLVDAMSMVVNAAGLRVLSPEQAIQACTHHAPINASTVLPFPIDKDEAIKKAEDLIKKYKPKAVISIEKGGMNEKEIIHTSRGANTTKHMSKIDYLIRQAKEEGIITIGIGDGGNEIGMGVIHDDIKKYLPYGNKCKCSCGAGIAPITKTDFLITAAISNWGAYGLAASLALLKRNADIFHDDKVERRVLQKAADAQFIDGINGYTEPGADGLSSSVHEAFVKILKALISKGIEKIN</sequence>